<dbReference type="Proteomes" id="UP000255529">
    <property type="component" value="Unassembled WGS sequence"/>
</dbReference>
<protein>
    <recommendedName>
        <fullName evidence="5">DUF3742 family protein</fullName>
    </recommendedName>
</protein>
<dbReference type="AlphaFoldDB" id="A0A379ZXT5"/>
<dbReference type="EMBL" id="UGYN01000002">
    <property type="protein sequence ID" value="SUI70496.1"/>
    <property type="molecule type" value="Genomic_DNA"/>
</dbReference>
<dbReference type="Pfam" id="PF12553">
    <property type="entry name" value="DUF3742"/>
    <property type="match status" value="1"/>
</dbReference>
<evidence type="ECO:0000313" key="4">
    <source>
        <dbReference type="Proteomes" id="UP000255529"/>
    </source>
</evidence>
<proteinExistence type="predicted"/>
<keyword evidence="2" id="KW-1133">Transmembrane helix</keyword>
<evidence type="ECO:0000256" key="2">
    <source>
        <dbReference type="SAM" id="Phobius"/>
    </source>
</evidence>
<accession>A0A379ZXT5</accession>
<name>A0A379ZXT5_9GAMM</name>
<keyword evidence="2" id="KW-0812">Transmembrane</keyword>
<reference evidence="3 4" key="1">
    <citation type="submission" date="2018-06" db="EMBL/GenBank/DDBJ databases">
        <authorList>
            <consortium name="Pathogen Informatics"/>
            <person name="Doyle S."/>
        </authorList>
    </citation>
    <scope>NUCLEOTIDE SEQUENCE [LARGE SCALE GENOMIC DNA]</scope>
    <source>
        <strain evidence="3 4">NCTC11544</strain>
    </source>
</reference>
<dbReference type="InterPro" id="IPR022213">
    <property type="entry name" value="DUF3742"/>
</dbReference>
<feature type="transmembrane region" description="Helical" evidence="2">
    <location>
        <begin position="52"/>
        <end position="84"/>
    </location>
</feature>
<feature type="region of interest" description="Disordered" evidence="1">
    <location>
        <begin position="94"/>
        <end position="114"/>
    </location>
</feature>
<sequence length="127" mass="14134">MSQMRQQQAYERGARTAHLWKKFKDSVLHWDRRCTAWANKKSLPLWVGHVPVIVALLGSLTIILLGGAVIAGCLLFIWAIAFILQNTDFSNMQMSDSSTNESVDDDGYQNGAEGFGNYVGGTRIDNK</sequence>
<dbReference type="RefSeq" id="WP_115183786.1">
    <property type="nucleotide sequence ID" value="NZ_CAMKUF010000003.1"/>
</dbReference>
<keyword evidence="2" id="KW-0472">Membrane</keyword>
<gene>
    <name evidence="3" type="ORF">NCTC11544_03167</name>
</gene>
<evidence type="ECO:0008006" key="5">
    <source>
        <dbReference type="Google" id="ProtNLM"/>
    </source>
</evidence>
<organism evidence="3 4">
    <name type="scientific">Serratia quinivorans</name>
    <dbReference type="NCBI Taxonomy" id="137545"/>
    <lineage>
        <taxon>Bacteria</taxon>
        <taxon>Pseudomonadati</taxon>
        <taxon>Pseudomonadota</taxon>
        <taxon>Gammaproteobacteria</taxon>
        <taxon>Enterobacterales</taxon>
        <taxon>Yersiniaceae</taxon>
        <taxon>Serratia</taxon>
    </lineage>
</organism>
<evidence type="ECO:0000256" key="1">
    <source>
        <dbReference type="SAM" id="MobiDB-lite"/>
    </source>
</evidence>
<evidence type="ECO:0000313" key="3">
    <source>
        <dbReference type="EMBL" id="SUI70496.1"/>
    </source>
</evidence>